<dbReference type="Pfam" id="PF05995">
    <property type="entry name" value="CDO_I"/>
    <property type="match status" value="1"/>
</dbReference>
<evidence type="ECO:0000313" key="14">
    <source>
        <dbReference type="Proteomes" id="UP000027238"/>
    </source>
</evidence>
<comment type="similarity">
    <text evidence="2 12">Belongs to the cysteine dioxygenase family.</text>
</comment>
<protein>
    <recommendedName>
        <fullName evidence="9 12">Cysteine dioxygenase</fullName>
        <ecNumber evidence="3 12">1.13.11.20</ecNumber>
    </recommendedName>
</protein>
<evidence type="ECO:0000256" key="11">
    <source>
        <dbReference type="PIRSR" id="PIRSR610300-51"/>
    </source>
</evidence>
<evidence type="ECO:0000256" key="2">
    <source>
        <dbReference type="ARBA" id="ARBA00006622"/>
    </source>
</evidence>
<evidence type="ECO:0000256" key="12">
    <source>
        <dbReference type="RuleBase" id="RU366010"/>
    </source>
</evidence>
<comment type="catalytic activity">
    <reaction evidence="1 12">
        <text>L-cysteine + O2 = 3-sulfino-L-alanine + H(+)</text>
        <dbReference type="Rhea" id="RHEA:20441"/>
        <dbReference type="ChEBI" id="CHEBI:15378"/>
        <dbReference type="ChEBI" id="CHEBI:15379"/>
        <dbReference type="ChEBI" id="CHEBI:35235"/>
        <dbReference type="ChEBI" id="CHEBI:61085"/>
        <dbReference type="EC" id="1.13.11.20"/>
    </reaction>
</comment>
<dbReference type="STRING" id="1173701.A0A066X4N8"/>
<evidence type="ECO:0000256" key="7">
    <source>
        <dbReference type="ARBA" id="ARBA00023002"/>
    </source>
</evidence>
<evidence type="ECO:0000256" key="3">
    <source>
        <dbReference type="ARBA" id="ARBA00013133"/>
    </source>
</evidence>
<feature type="binding site" evidence="11">
    <location>
        <position position="149"/>
    </location>
    <ligand>
        <name>Fe cation</name>
        <dbReference type="ChEBI" id="CHEBI:24875"/>
        <note>catalytic</note>
    </ligand>
</feature>
<keyword evidence="14" id="KW-1185">Reference proteome</keyword>
<evidence type="ECO:0000256" key="5">
    <source>
        <dbReference type="ARBA" id="ARBA00022784"/>
    </source>
</evidence>
<keyword evidence="5 10" id="KW-0883">Thioether bond</keyword>
<dbReference type="GO" id="GO:0017172">
    <property type="term" value="F:cysteine dioxygenase activity"/>
    <property type="evidence" value="ECO:0007669"/>
    <property type="project" value="UniProtKB-UniRule"/>
</dbReference>
<keyword evidence="8 11" id="KW-0408">Iron</keyword>
<dbReference type="Gene3D" id="2.60.120.10">
    <property type="entry name" value="Jelly Rolls"/>
    <property type="match status" value="1"/>
</dbReference>
<dbReference type="eggNOG" id="KOG4064">
    <property type="taxonomic scope" value="Eukaryota"/>
</dbReference>
<comment type="cofactor">
    <cofactor evidence="12">
        <name>Fe cation</name>
        <dbReference type="ChEBI" id="CHEBI:24875"/>
    </cofactor>
    <text evidence="12">Binds 1 Fe cation per subunit.</text>
</comment>
<dbReference type="Proteomes" id="UP000027238">
    <property type="component" value="Unassembled WGS sequence"/>
</dbReference>
<dbReference type="AlphaFoldDB" id="A0A066X4N8"/>
<keyword evidence="7 12" id="KW-0560">Oxidoreductase</keyword>
<organism evidence="13 14">
    <name type="scientific">Colletotrichum sublineola</name>
    <name type="common">Sorghum anthracnose fungus</name>
    <dbReference type="NCBI Taxonomy" id="1173701"/>
    <lineage>
        <taxon>Eukaryota</taxon>
        <taxon>Fungi</taxon>
        <taxon>Dikarya</taxon>
        <taxon>Ascomycota</taxon>
        <taxon>Pezizomycotina</taxon>
        <taxon>Sordariomycetes</taxon>
        <taxon>Hypocreomycetidae</taxon>
        <taxon>Glomerellales</taxon>
        <taxon>Glomerellaceae</taxon>
        <taxon>Colletotrichum</taxon>
        <taxon>Colletotrichum graminicola species complex</taxon>
    </lineage>
</organism>
<comment type="caution">
    <text evidence="13">The sequence shown here is derived from an EMBL/GenBank/DDBJ whole genome shotgun (WGS) entry which is preliminary data.</text>
</comment>
<reference evidence="14" key="1">
    <citation type="journal article" date="2014" name="Genome Announc.">
        <title>Draft genome sequence of Colletotrichum sublineola, a destructive pathogen of cultivated sorghum.</title>
        <authorList>
            <person name="Baroncelli R."/>
            <person name="Sanz-Martin J.M."/>
            <person name="Rech G.E."/>
            <person name="Sukno S.A."/>
            <person name="Thon M.R."/>
        </authorList>
    </citation>
    <scope>NUCLEOTIDE SEQUENCE [LARGE SCALE GENOMIC DNA]</scope>
    <source>
        <strain evidence="14">TX430BB</strain>
    </source>
</reference>
<evidence type="ECO:0000256" key="6">
    <source>
        <dbReference type="ARBA" id="ARBA00022964"/>
    </source>
</evidence>
<dbReference type="InterPro" id="IPR011051">
    <property type="entry name" value="RmlC_Cupin_sf"/>
</dbReference>
<feature type="cross-link" description="3'-(S-cysteinyl)-tyrosine (Cys-Tyr)" evidence="10">
    <location>
        <begin position="91"/>
        <end position="165"/>
    </location>
</feature>
<name>A0A066X4N8_COLSU</name>
<sequence>MNKFEGLVIALRDALGASGLTCDSVDLDFLKRLMKDYDSNEAEWGSLALADPSRAYTRNLVDEGNGKSNLLILVWTPGKSSPIHSHSNAHCLMKILKGELTETRYDFPQLHKSQDSFVSKSGGGQMDVVVESTYTANEVAYMSDDLGVHKVWNKGDDFAVSLHLYTPPNIARDGCYIFDAGTGKGTLSKNCDFYSIRGSLVKPADEKGLR</sequence>
<keyword evidence="6 12" id="KW-0223">Dioxygenase</keyword>
<dbReference type="PANTHER" id="PTHR12918">
    <property type="entry name" value="CYSTEINE DIOXYGENASE"/>
    <property type="match status" value="1"/>
</dbReference>
<evidence type="ECO:0000256" key="9">
    <source>
        <dbReference type="ARBA" id="ARBA00070673"/>
    </source>
</evidence>
<dbReference type="InterPro" id="IPR010300">
    <property type="entry name" value="CDO_1"/>
</dbReference>
<dbReference type="EC" id="1.13.11.20" evidence="3 12"/>
<dbReference type="SUPFAM" id="SSF51182">
    <property type="entry name" value="RmlC-like cupins"/>
    <property type="match status" value="1"/>
</dbReference>
<gene>
    <name evidence="13" type="ORF">CSUB01_04079</name>
</gene>
<keyword evidence="4 11" id="KW-0479">Metal-binding</keyword>
<feature type="binding site" evidence="11">
    <location>
        <position position="84"/>
    </location>
    <ligand>
        <name>Fe cation</name>
        <dbReference type="ChEBI" id="CHEBI:24875"/>
        <note>catalytic</note>
    </ligand>
</feature>
<dbReference type="GO" id="GO:0019448">
    <property type="term" value="P:L-cysteine catabolic process"/>
    <property type="evidence" value="ECO:0007669"/>
    <property type="project" value="TreeGrafter"/>
</dbReference>
<feature type="binding site" evidence="11">
    <location>
        <position position="86"/>
    </location>
    <ligand>
        <name>Fe cation</name>
        <dbReference type="ChEBI" id="CHEBI:24875"/>
        <note>catalytic</note>
    </ligand>
</feature>
<evidence type="ECO:0000256" key="4">
    <source>
        <dbReference type="ARBA" id="ARBA00022723"/>
    </source>
</evidence>
<dbReference type="EMBL" id="JMSE01001482">
    <property type="protein sequence ID" value="KDN60671.1"/>
    <property type="molecule type" value="Genomic_DNA"/>
</dbReference>
<evidence type="ECO:0000256" key="10">
    <source>
        <dbReference type="PIRSR" id="PIRSR610300-50"/>
    </source>
</evidence>
<evidence type="ECO:0000313" key="13">
    <source>
        <dbReference type="EMBL" id="KDN60671.1"/>
    </source>
</evidence>
<dbReference type="OrthoDB" id="543511at2759"/>
<evidence type="ECO:0000256" key="1">
    <source>
        <dbReference type="ARBA" id="ARBA00000629"/>
    </source>
</evidence>
<proteinExistence type="inferred from homology"/>
<dbReference type="PANTHER" id="PTHR12918:SF1">
    <property type="entry name" value="CYSTEINE DIOXYGENASE TYPE 1"/>
    <property type="match status" value="1"/>
</dbReference>
<dbReference type="InterPro" id="IPR014710">
    <property type="entry name" value="RmlC-like_jellyroll"/>
</dbReference>
<dbReference type="FunFam" id="2.60.120.10:FF:000189">
    <property type="entry name" value="Cysteine dioxygenase"/>
    <property type="match status" value="1"/>
</dbReference>
<dbReference type="CDD" id="cd10548">
    <property type="entry name" value="cupin_CDO"/>
    <property type="match status" value="1"/>
</dbReference>
<dbReference type="OMA" id="TESRYEW"/>
<dbReference type="GO" id="GO:0008198">
    <property type="term" value="F:ferrous iron binding"/>
    <property type="evidence" value="ECO:0007669"/>
    <property type="project" value="TreeGrafter"/>
</dbReference>
<accession>A0A066X4N8</accession>
<evidence type="ECO:0000256" key="8">
    <source>
        <dbReference type="ARBA" id="ARBA00023004"/>
    </source>
</evidence>
<dbReference type="HOGENOM" id="CLU_079443_4_1_1"/>